<reference evidence="2" key="1">
    <citation type="submission" date="2021-10" db="EMBL/GenBank/DDBJ databases">
        <title>Tropical sea cucumber genome reveals ecological adaptation and Cuvierian tubules defense mechanism.</title>
        <authorList>
            <person name="Chen T."/>
        </authorList>
    </citation>
    <scope>NUCLEOTIDE SEQUENCE</scope>
    <source>
        <strain evidence="2">Nanhai2018</strain>
        <tissue evidence="2">Muscle</tissue>
    </source>
</reference>
<dbReference type="AlphaFoldDB" id="A0A9Q1C8R9"/>
<keyword evidence="3" id="KW-1185">Reference proteome</keyword>
<evidence type="ECO:0000256" key="1">
    <source>
        <dbReference type="SAM" id="MobiDB-lite"/>
    </source>
</evidence>
<dbReference type="EMBL" id="JAIZAY010000006">
    <property type="protein sequence ID" value="KAJ8040298.1"/>
    <property type="molecule type" value="Genomic_DNA"/>
</dbReference>
<comment type="caution">
    <text evidence="2">The sequence shown here is derived from an EMBL/GenBank/DDBJ whole genome shotgun (WGS) entry which is preliminary data.</text>
</comment>
<name>A0A9Q1C8R9_HOLLE</name>
<evidence type="ECO:0000313" key="2">
    <source>
        <dbReference type="EMBL" id="KAJ8040298.1"/>
    </source>
</evidence>
<dbReference type="PANTHER" id="PTHR22876:SF5">
    <property type="entry name" value="CHROMOSOME 9 OPEN READING FRAME 85"/>
    <property type="match status" value="1"/>
</dbReference>
<feature type="compositionally biased region" description="Acidic residues" evidence="1">
    <location>
        <begin position="143"/>
        <end position="156"/>
    </location>
</feature>
<feature type="compositionally biased region" description="Basic residues" evidence="1">
    <location>
        <begin position="1"/>
        <end position="13"/>
    </location>
</feature>
<dbReference type="Pfam" id="PF10217">
    <property type="entry name" value="DUF2039"/>
    <property type="match status" value="1"/>
</dbReference>
<feature type="region of interest" description="Disordered" evidence="1">
    <location>
        <begin position="137"/>
        <end position="177"/>
    </location>
</feature>
<proteinExistence type="predicted"/>
<accession>A0A9Q1C8R9</accession>
<gene>
    <name evidence="2" type="ORF">HOLleu_14549</name>
</gene>
<dbReference type="OrthoDB" id="250548at2759"/>
<dbReference type="InterPro" id="IPR019351">
    <property type="entry name" value="DUF2039"/>
</dbReference>
<sequence length="177" mass="20082">MSLQRGNHKKRGQKYQNTTAFKNDLHDRSGKTKAMNSMVISEVCARCKDVIQWKIQYKKYKPLSQPKKCTKCLQKTVKAAYHVICSKCAKENGVCAKCGGKEDIVHKPVLSPAERASQETRLQGELKVMSERQRRTFYRTLEKDEDADDEEEEGDGDECRSDSEIEEGTDDENGNAG</sequence>
<feature type="compositionally biased region" description="Acidic residues" evidence="1">
    <location>
        <begin position="164"/>
        <end position="177"/>
    </location>
</feature>
<protein>
    <submittedName>
        <fullName evidence="2">Uncharacterized protein</fullName>
    </submittedName>
</protein>
<feature type="region of interest" description="Disordered" evidence="1">
    <location>
        <begin position="1"/>
        <end position="28"/>
    </location>
</feature>
<organism evidence="2 3">
    <name type="scientific">Holothuria leucospilota</name>
    <name type="common">Black long sea cucumber</name>
    <name type="synonym">Mertensiothuria leucospilota</name>
    <dbReference type="NCBI Taxonomy" id="206669"/>
    <lineage>
        <taxon>Eukaryota</taxon>
        <taxon>Metazoa</taxon>
        <taxon>Echinodermata</taxon>
        <taxon>Eleutherozoa</taxon>
        <taxon>Echinozoa</taxon>
        <taxon>Holothuroidea</taxon>
        <taxon>Aspidochirotacea</taxon>
        <taxon>Aspidochirotida</taxon>
        <taxon>Holothuriidae</taxon>
        <taxon>Holothuria</taxon>
    </lineage>
</organism>
<evidence type="ECO:0000313" key="3">
    <source>
        <dbReference type="Proteomes" id="UP001152320"/>
    </source>
</evidence>
<dbReference type="PANTHER" id="PTHR22876">
    <property type="entry name" value="ZGC:101016"/>
    <property type="match status" value="1"/>
</dbReference>
<dbReference type="Proteomes" id="UP001152320">
    <property type="component" value="Chromosome 6"/>
</dbReference>